<dbReference type="GO" id="GO:0016263">
    <property type="term" value="F:glycoprotein-N-acetylgalactosamine 3-beta-galactosyltransferase activity"/>
    <property type="evidence" value="ECO:0007669"/>
    <property type="project" value="UniProtKB-EC"/>
</dbReference>
<keyword evidence="17" id="KW-0464">Manganese</keyword>
<name>A0ABD1FDY7_HYPHA</name>
<evidence type="ECO:0000256" key="14">
    <source>
        <dbReference type="ARBA" id="ARBA00023136"/>
    </source>
</evidence>
<evidence type="ECO:0000256" key="1">
    <source>
        <dbReference type="ARBA" id="ARBA00001936"/>
    </source>
</evidence>
<evidence type="ECO:0000256" key="13">
    <source>
        <dbReference type="ARBA" id="ARBA00022989"/>
    </source>
</evidence>
<comment type="pathway">
    <text evidence="3">Protein modification; protein glycosylation.</text>
</comment>
<evidence type="ECO:0000256" key="6">
    <source>
        <dbReference type="ARBA" id="ARBA00012557"/>
    </source>
</evidence>
<keyword evidence="14" id="KW-0472">Membrane</keyword>
<dbReference type="GO" id="GO:0000166">
    <property type="term" value="F:nucleotide binding"/>
    <property type="evidence" value="ECO:0007669"/>
    <property type="project" value="UniProtKB-KW"/>
</dbReference>
<evidence type="ECO:0000256" key="3">
    <source>
        <dbReference type="ARBA" id="ARBA00004922"/>
    </source>
</evidence>
<dbReference type="PANTHER" id="PTHR23033">
    <property type="entry name" value="BETA1,3-GALACTOSYLTRANSFERASE"/>
    <property type="match status" value="1"/>
</dbReference>
<evidence type="ECO:0000256" key="7">
    <source>
        <dbReference type="ARBA" id="ARBA00022676"/>
    </source>
</evidence>
<evidence type="ECO:0000256" key="18">
    <source>
        <dbReference type="ARBA" id="ARBA00040898"/>
    </source>
</evidence>
<evidence type="ECO:0000256" key="15">
    <source>
        <dbReference type="ARBA" id="ARBA00023157"/>
    </source>
</evidence>
<evidence type="ECO:0000259" key="23">
    <source>
        <dbReference type="Pfam" id="PF02434"/>
    </source>
</evidence>
<evidence type="ECO:0000256" key="17">
    <source>
        <dbReference type="ARBA" id="ARBA00023211"/>
    </source>
</evidence>
<feature type="domain" description="Fringe-like glycosyltransferase" evidence="23">
    <location>
        <begin position="77"/>
        <end position="254"/>
    </location>
</feature>
<keyword evidence="10" id="KW-0479">Metal-binding</keyword>
<evidence type="ECO:0000256" key="16">
    <source>
        <dbReference type="ARBA" id="ARBA00023180"/>
    </source>
</evidence>
<evidence type="ECO:0000256" key="12">
    <source>
        <dbReference type="ARBA" id="ARBA00022968"/>
    </source>
</evidence>
<comment type="cofactor">
    <cofactor evidence="1">
        <name>Mn(2+)</name>
        <dbReference type="ChEBI" id="CHEBI:29035"/>
    </cofactor>
</comment>
<keyword evidence="12" id="KW-0735">Signal-anchor</keyword>
<sequence>MVNLKGKRSLYTFIAGFALGILFKVVLEWNSSSYEEALSNADFLLKSDILDYNSNRHTNNKMVNTTLSDHLSKKVPILCWIVTTPRNHQRKAFHVKTTWGRRCNTLLIFSSQNDPVLSTIVLPVYEGRKYLWGKTKEALKYIYKYYYDQYDWFFKADDDTYTVMENLRYLLYDKNSSEAIYFGCKLKMSGKLDYNSGGAGYTLSKEALRRFVEEALHDEDICRGGMIGDEDLELGKCLQAVGVAVGDTLDHQKRNRFTPLFINEMLIPGVLDKVEWFQRMMYNPDQMGFKCCSDSLITTHYVEPQQMYLLEYLIYHVTPFGRAYNPILPT</sequence>
<comment type="caution">
    <text evidence="24">The sequence shown here is derived from an EMBL/GenBank/DDBJ whole genome shotgun (WGS) entry which is preliminary data.</text>
</comment>
<keyword evidence="11" id="KW-0547">Nucleotide-binding</keyword>
<comment type="function">
    <text evidence="22">Glycosyltransferase that generates the core 1 O-glycan Gal-beta1-3GalNAc-alpha1-Ser/Thr (T antigen), which is a precursor for many extended O-glycans in glycoproteins.</text>
</comment>
<dbReference type="EC" id="2.4.1.122" evidence="6"/>
<keyword evidence="8" id="KW-0808">Transferase</keyword>
<dbReference type="GO" id="GO:0016020">
    <property type="term" value="C:membrane"/>
    <property type="evidence" value="ECO:0007669"/>
    <property type="project" value="UniProtKB-SubCell"/>
</dbReference>
<evidence type="ECO:0000256" key="22">
    <source>
        <dbReference type="ARBA" id="ARBA00059245"/>
    </source>
</evidence>
<dbReference type="InterPro" id="IPR026050">
    <property type="entry name" value="C1GALT1/C1GALT1_chp1"/>
</dbReference>
<proteinExistence type="inferred from homology"/>
<keyword evidence="16" id="KW-0325">Glycoprotein</keyword>
<evidence type="ECO:0000313" key="24">
    <source>
        <dbReference type="EMBL" id="KAL1517501.1"/>
    </source>
</evidence>
<keyword evidence="13" id="KW-1133">Transmembrane helix</keyword>
<evidence type="ECO:0000256" key="10">
    <source>
        <dbReference type="ARBA" id="ARBA00022723"/>
    </source>
</evidence>
<evidence type="ECO:0000256" key="21">
    <source>
        <dbReference type="ARBA" id="ARBA00043065"/>
    </source>
</evidence>
<keyword evidence="15" id="KW-1015">Disulfide bond</keyword>
<comment type="subunit">
    <text evidence="5">Homodimer; disulfide-linked.</text>
</comment>
<keyword evidence="7" id="KW-0328">Glycosyltransferase</keyword>
<organism evidence="24 25">
    <name type="scientific">Hypothenemus hampei</name>
    <name type="common">Coffee berry borer</name>
    <dbReference type="NCBI Taxonomy" id="57062"/>
    <lineage>
        <taxon>Eukaryota</taxon>
        <taxon>Metazoa</taxon>
        <taxon>Ecdysozoa</taxon>
        <taxon>Arthropoda</taxon>
        <taxon>Hexapoda</taxon>
        <taxon>Insecta</taxon>
        <taxon>Pterygota</taxon>
        <taxon>Neoptera</taxon>
        <taxon>Endopterygota</taxon>
        <taxon>Coleoptera</taxon>
        <taxon>Polyphaga</taxon>
        <taxon>Cucujiformia</taxon>
        <taxon>Curculionidae</taxon>
        <taxon>Scolytinae</taxon>
        <taxon>Hypothenemus</taxon>
    </lineage>
</organism>
<accession>A0ABD1FDY7</accession>
<evidence type="ECO:0000256" key="11">
    <source>
        <dbReference type="ARBA" id="ARBA00022741"/>
    </source>
</evidence>
<evidence type="ECO:0000313" key="25">
    <source>
        <dbReference type="Proteomes" id="UP001566132"/>
    </source>
</evidence>
<evidence type="ECO:0000256" key="2">
    <source>
        <dbReference type="ARBA" id="ARBA00004606"/>
    </source>
</evidence>
<dbReference type="EMBL" id="JBDJPC010000001">
    <property type="protein sequence ID" value="KAL1517501.1"/>
    <property type="molecule type" value="Genomic_DNA"/>
</dbReference>
<comment type="similarity">
    <text evidence="4">Belongs to the glycosyltransferase 31 family. Beta3-Gal-T subfamily.</text>
</comment>
<evidence type="ECO:0000256" key="20">
    <source>
        <dbReference type="ARBA" id="ARBA00042009"/>
    </source>
</evidence>
<evidence type="ECO:0000256" key="19">
    <source>
        <dbReference type="ARBA" id="ARBA00041226"/>
    </source>
</evidence>
<evidence type="ECO:0000256" key="8">
    <source>
        <dbReference type="ARBA" id="ARBA00022679"/>
    </source>
</evidence>
<keyword evidence="25" id="KW-1185">Reference proteome</keyword>
<dbReference type="Gene3D" id="3.90.550.50">
    <property type="match status" value="1"/>
</dbReference>
<comment type="subcellular location">
    <subcellularLocation>
        <location evidence="2">Membrane</location>
        <topology evidence="2">Single-pass type II membrane protein</topology>
    </subcellularLocation>
</comment>
<keyword evidence="9" id="KW-0812">Transmembrane</keyword>
<dbReference type="PANTHER" id="PTHR23033:SF14">
    <property type="entry name" value="GLYCOPROTEIN-N-ACETYLGALACTOSAMINE 3-BETA-GALACTOSYLTRANSFERASE 1-RELATED"/>
    <property type="match status" value="1"/>
</dbReference>
<evidence type="ECO:0000256" key="4">
    <source>
        <dbReference type="ARBA" id="ARBA00006462"/>
    </source>
</evidence>
<dbReference type="Proteomes" id="UP001566132">
    <property type="component" value="Unassembled WGS sequence"/>
</dbReference>
<dbReference type="AlphaFoldDB" id="A0ABD1FDY7"/>
<dbReference type="FunFam" id="3.90.550.50:FF:000017">
    <property type="entry name" value="Glycoprotein-N-acetylgalactosamine 3-beta-galactosyltransferase 1"/>
    <property type="match status" value="1"/>
</dbReference>
<dbReference type="Pfam" id="PF02434">
    <property type="entry name" value="Fringe"/>
    <property type="match status" value="1"/>
</dbReference>
<reference evidence="24 25" key="1">
    <citation type="submission" date="2024-05" db="EMBL/GenBank/DDBJ databases">
        <title>Genetic variation in Jamaican populations of the coffee berry borer (Hypothenemus hampei).</title>
        <authorList>
            <person name="Errbii M."/>
            <person name="Myrie A."/>
        </authorList>
    </citation>
    <scope>NUCLEOTIDE SEQUENCE [LARGE SCALE GENOMIC DNA]</scope>
    <source>
        <strain evidence="24">JA-Hopewell-2020-01-JO</strain>
        <tissue evidence="24">Whole body</tissue>
    </source>
</reference>
<gene>
    <name evidence="24" type="ORF">ABEB36_001259</name>
</gene>
<dbReference type="GO" id="GO:0030145">
    <property type="term" value="F:manganese ion binding"/>
    <property type="evidence" value="ECO:0007669"/>
    <property type="project" value="UniProtKB-ARBA"/>
</dbReference>
<dbReference type="InterPro" id="IPR003378">
    <property type="entry name" value="Fringe-like_glycosylTrfase"/>
</dbReference>
<evidence type="ECO:0000256" key="9">
    <source>
        <dbReference type="ARBA" id="ARBA00022692"/>
    </source>
</evidence>
<evidence type="ECO:0000256" key="5">
    <source>
        <dbReference type="ARBA" id="ARBA00011748"/>
    </source>
</evidence>
<protein>
    <recommendedName>
        <fullName evidence="18">Glycoprotein-N-acetylgalactosamine 3-beta-galactosyltransferase 1</fullName>
        <ecNumber evidence="6">2.4.1.122</ecNumber>
    </recommendedName>
    <alternativeName>
        <fullName evidence="20">Core 1 O-glycan T-synthase</fullName>
    </alternativeName>
    <alternativeName>
        <fullName evidence="21">Core 1 UDP-galactose:N-acetylgalactosamine-alpha-R beta 1,3-galactosyltransferase 1</fullName>
    </alternativeName>
    <alternativeName>
        <fullName evidence="19">Core 1 beta1,3-galactosyltransferase 1</fullName>
    </alternativeName>
</protein>